<dbReference type="SMART" id="SM00320">
    <property type="entry name" value="WD40"/>
    <property type="match status" value="11"/>
</dbReference>
<dbReference type="GO" id="GO:0005737">
    <property type="term" value="C:cytoplasm"/>
    <property type="evidence" value="ECO:0007669"/>
    <property type="project" value="UniProtKB-SubCell"/>
</dbReference>
<gene>
    <name evidence="13" type="ORF">CB0940_02960</name>
    <name evidence="14" type="ORF">RHO25_004738</name>
</gene>
<dbReference type="SUPFAM" id="SSF117289">
    <property type="entry name" value="Nucleoporin domain"/>
    <property type="match status" value="1"/>
</dbReference>
<evidence type="ECO:0000256" key="5">
    <source>
        <dbReference type="ARBA" id="ARBA00020267"/>
    </source>
</evidence>
<feature type="repeat" description="WD" evidence="11">
    <location>
        <begin position="101"/>
        <end position="142"/>
    </location>
</feature>
<dbReference type="Gene3D" id="2.130.10.10">
    <property type="entry name" value="YVTN repeat-like/Quinoprotein amine dehydrogenase"/>
    <property type="match status" value="5"/>
</dbReference>
<evidence type="ECO:0000256" key="1">
    <source>
        <dbReference type="ARBA" id="ARBA00004123"/>
    </source>
</evidence>
<feature type="repeat" description="WD" evidence="11">
    <location>
        <begin position="283"/>
        <end position="320"/>
    </location>
</feature>
<dbReference type="EMBL" id="LKMD01000101">
    <property type="protein sequence ID" value="PIA99982.1"/>
    <property type="molecule type" value="Genomic_DNA"/>
</dbReference>
<feature type="repeat" description="WD" evidence="11">
    <location>
        <begin position="392"/>
        <end position="423"/>
    </location>
</feature>
<dbReference type="GO" id="GO:0002098">
    <property type="term" value="P:tRNA wobble uridine modification"/>
    <property type="evidence" value="ECO:0007669"/>
    <property type="project" value="InterPro"/>
</dbReference>
<dbReference type="PROSITE" id="PS50082">
    <property type="entry name" value="WD_REPEATS_2"/>
    <property type="match status" value="7"/>
</dbReference>
<proteinExistence type="inferred from homology"/>
<feature type="repeat" description="WD" evidence="11">
    <location>
        <begin position="196"/>
        <end position="243"/>
    </location>
</feature>
<reference evidence="13 15" key="1">
    <citation type="submission" date="2015-10" db="EMBL/GenBank/DDBJ databases">
        <title>The cercosporin biosynthetic gene cluster was horizontally transferred to several fungal lineages and shown to be expanded in Cercospora beticola based on microsynteny with recipient genomes.</title>
        <authorList>
            <person name="De Jonge R."/>
            <person name="Ebert M.K."/>
            <person name="Suttle J.C."/>
            <person name="Jurick Ii W.M."/>
            <person name="Secor G.A."/>
            <person name="Thomma B.P."/>
            <person name="Van De Peer Y."/>
            <person name="Bolton M.D."/>
        </authorList>
    </citation>
    <scope>NUCLEOTIDE SEQUENCE [LARGE SCALE GENOMIC DNA]</scope>
    <source>
        <strain evidence="13 15">09-40</strain>
    </source>
</reference>
<keyword evidence="6" id="KW-0963">Cytoplasm</keyword>
<evidence type="ECO:0000313" key="14">
    <source>
        <dbReference type="EMBL" id="WPB00119.1"/>
    </source>
</evidence>
<feature type="repeat" description="WD" evidence="11">
    <location>
        <begin position="665"/>
        <end position="700"/>
    </location>
</feature>
<keyword evidence="16" id="KW-1185">Reference proteome</keyword>
<evidence type="ECO:0000256" key="2">
    <source>
        <dbReference type="ARBA" id="ARBA00004496"/>
    </source>
</evidence>
<comment type="pathway">
    <text evidence="3">tRNA modification; 5-methoxycarbonylmethyl-2-thiouridine-tRNA biosynthesis.</text>
</comment>
<dbReference type="InterPro" id="IPR020472">
    <property type="entry name" value="WD40_PAC1"/>
</dbReference>
<dbReference type="PROSITE" id="PS50294">
    <property type="entry name" value="WD_REPEATS_REGION"/>
    <property type="match status" value="3"/>
</dbReference>
<dbReference type="GO" id="GO:0033588">
    <property type="term" value="C:elongator holoenzyme complex"/>
    <property type="evidence" value="ECO:0007669"/>
    <property type="project" value="InterPro"/>
</dbReference>
<reference evidence="14 16" key="2">
    <citation type="submission" date="2023-09" db="EMBL/GenBank/DDBJ databases">
        <title>Complete-Gapless Cercospora beticola genome.</title>
        <authorList>
            <person name="Wyatt N.A."/>
            <person name="Spanner R.E."/>
            <person name="Bolton M.D."/>
        </authorList>
    </citation>
    <scope>NUCLEOTIDE SEQUENCE [LARGE SCALE GENOMIC DNA]</scope>
    <source>
        <strain evidence="14">Cb09-40</strain>
    </source>
</reference>
<dbReference type="FunFam" id="2.130.10.10:FF:000400">
    <property type="entry name" value="Elongator acetyltransferase complex subunit 2"/>
    <property type="match status" value="1"/>
</dbReference>
<dbReference type="PANTHER" id="PTHR44111:SF1">
    <property type="entry name" value="ELONGATOR COMPLEX PROTEIN 2"/>
    <property type="match status" value="1"/>
</dbReference>
<dbReference type="EMBL" id="CP134186">
    <property type="protein sequence ID" value="WPB00119.1"/>
    <property type="molecule type" value="Genomic_DNA"/>
</dbReference>
<dbReference type="PANTHER" id="PTHR44111">
    <property type="entry name" value="ELONGATOR COMPLEX PROTEIN 2"/>
    <property type="match status" value="1"/>
</dbReference>
<feature type="repeat" description="WD" evidence="11">
    <location>
        <begin position="617"/>
        <end position="649"/>
    </location>
</feature>
<evidence type="ECO:0000256" key="3">
    <source>
        <dbReference type="ARBA" id="ARBA00005043"/>
    </source>
</evidence>
<protein>
    <recommendedName>
        <fullName evidence="5">Elongator complex protein 2</fullName>
    </recommendedName>
</protein>
<evidence type="ECO:0000256" key="11">
    <source>
        <dbReference type="PROSITE-ProRule" id="PRU00221"/>
    </source>
</evidence>
<name>A0A2G5I684_CERBT</name>
<dbReference type="AlphaFoldDB" id="A0A2G5I684"/>
<keyword evidence="7 11" id="KW-0853">WD repeat</keyword>
<evidence type="ECO:0000313" key="13">
    <source>
        <dbReference type="EMBL" id="PIA99982.1"/>
    </source>
</evidence>
<dbReference type="GO" id="GO:0005634">
    <property type="term" value="C:nucleus"/>
    <property type="evidence" value="ECO:0007669"/>
    <property type="project" value="UniProtKB-SubCell"/>
</dbReference>
<dbReference type="OrthoDB" id="27911at2759"/>
<dbReference type="Pfam" id="PF00400">
    <property type="entry name" value="WD40"/>
    <property type="match status" value="8"/>
</dbReference>
<comment type="similarity">
    <text evidence="4">Belongs to the WD repeat ELP2 family.</text>
</comment>
<accession>A0A2G5I684</accession>
<evidence type="ECO:0000256" key="10">
    <source>
        <dbReference type="ARBA" id="ARBA00023242"/>
    </source>
</evidence>
<feature type="repeat" description="WD" evidence="11">
    <location>
        <begin position="52"/>
        <end position="89"/>
    </location>
</feature>
<dbReference type="PRINTS" id="PR00320">
    <property type="entry name" value="GPROTEINBRPT"/>
</dbReference>
<evidence type="ECO:0000313" key="16">
    <source>
        <dbReference type="Proteomes" id="UP001302367"/>
    </source>
</evidence>
<comment type="subcellular location">
    <subcellularLocation>
        <location evidence="2">Cytoplasm</location>
    </subcellularLocation>
    <subcellularLocation>
        <location evidence="1">Nucleus</location>
    </subcellularLocation>
</comment>
<sequence>MTRSAIEYIAAGGNRHPSAADWAPSLLAYGAGNNIALWNPEDEQYRGVHALLAGHTDLVNAIKIIDAADQRLIVSGSADKTIRIWSTTTKSNGEFQEVQCLTEHTASVNAIATASKLGLIATGAADGTVKIWQLEGTTVKLTQSISLKPRYFPLCLALIALENGGAVLAVAGTASHIQLYSQKEESHGEFELHATLTGHEGWIRSLDFTYEYSAPGSNILLASASQDKYARLWRFRRGNNTATISVSEASELVTAAEKTSLSNKAHTVGDGVSQHTVTFEALLIGHEDWIYTARWAPRARDGAVPALLTASADNSLSIWNREPASGLWVCSSRLGEISSQKGSTTATGSTGGFWVGLWQHDSNSVVSLGRTGSWRRWRYDLVSDMWTQDVGIGGHVEEVRSLAWARSGQYLLSTGSDQTTRLYATWKRQGGEALSWHEFARPQIHGYDLNCIDIVTEDRFISGADEKLLRVFDKPRAIENLLAKLSGAATSGSAHLPDAADIPVLGLSNKAVTTANGDEQNGMAEDTTLDTGDPEAADTAPTKANLDLEQPPFEDHLARHTLWPEHEKLYGHGYEISAVATSNDGSLVATACKASSLDHAVIRLYETKEWREVKPPLTAHSLTVTSLSFSPDDRFLLSVGRDRQWALFEKSGDASSTYALLVSNPKGHSRMILDCCWAPAAAGHVFATSGRDKSAKIWRLHGGTAECISTHAVAAPLTAIAFDSQVHEGRLVLAAGDETGNIGLINIESDTLDIIGSENMAAQIVPSKAVSSLRWRPAAREASSSGCSYLAAASDDFSMRIYRID</sequence>
<dbReference type="InterPro" id="IPR037289">
    <property type="entry name" value="Elp2"/>
</dbReference>
<evidence type="ECO:0000256" key="4">
    <source>
        <dbReference type="ARBA" id="ARBA00005881"/>
    </source>
</evidence>
<keyword evidence="10" id="KW-0539">Nucleus</keyword>
<organism evidence="13 15">
    <name type="scientific">Cercospora beticola</name>
    <name type="common">Sugarbeet leaf spot fungus</name>
    <dbReference type="NCBI Taxonomy" id="122368"/>
    <lineage>
        <taxon>Eukaryota</taxon>
        <taxon>Fungi</taxon>
        <taxon>Dikarya</taxon>
        <taxon>Ascomycota</taxon>
        <taxon>Pezizomycotina</taxon>
        <taxon>Dothideomycetes</taxon>
        <taxon>Dothideomycetidae</taxon>
        <taxon>Mycosphaerellales</taxon>
        <taxon>Mycosphaerellaceae</taxon>
        <taxon>Cercospora</taxon>
    </lineage>
</organism>
<evidence type="ECO:0000256" key="9">
    <source>
        <dbReference type="ARBA" id="ARBA00022737"/>
    </source>
</evidence>
<evidence type="ECO:0000256" key="8">
    <source>
        <dbReference type="ARBA" id="ARBA00022694"/>
    </source>
</evidence>
<dbReference type="InterPro" id="IPR036322">
    <property type="entry name" value="WD40_repeat_dom_sf"/>
</dbReference>
<keyword evidence="9" id="KW-0677">Repeat</keyword>
<dbReference type="Proteomes" id="UP001302367">
    <property type="component" value="Chromosome 3"/>
</dbReference>
<evidence type="ECO:0000256" key="12">
    <source>
        <dbReference type="SAM" id="MobiDB-lite"/>
    </source>
</evidence>
<evidence type="ECO:0000256" key="6">
    <source>
        <dbReference type="ARBA" id="ARBA00022490"/>
    </source>
</evidence>
<dbReference type="UniPathway" id="UPA00988"/>
<dbReference type="SUPFAM" id="SSF50978">
    <property type="entry name" value="WD40 repeat-like"/>
    <property type="match status" value="2"/>
</dbReference>
<dbReference type="InterPro" id="IPR015943">
    <property type="entry name" value="WD40/YVTN_repeat-like_dom_sf"/>
</dbReference>
<dbReference type="Proteomes" id="UP000230605">
    <property type="component" value="Chromosome 3"/>
</dbReference>
<evidence type="ECO:0000256" key="7">
    <source>
        <dbReference type="ARBA" id="ARBA00022574"/>
    </source>
</evidence>
<feature type="region of interest" description="Disordered" evidence="12">
    <location>
        <begin position="514"/>
        <end position="547"/>
    </location>
</feature>
<evidence type="ECO:0000313" key="15">
    <source>
        <dbReference type="Proteomes" id="UP000230605"/>
    </source>
</evidence>
<dbReference type="InterPro" id="IPR001680">
    <property type="entry name" value="WD40_rpt"/>
</dbReference>
<keyword evidence="8" id="KW-0819">tRNA processing</keyword>